<name>A0A0F7C0A3_BRELA</name>
<accession>A0A0F7C0A3</accession>
<dbReference type="Gene3D" id="3.80.10.10">
    <property type="entry name" value="Ribonuclease Inhibitor"/>
    <property type="match status" value="1"/>
</dbReference>
<sequence length="79" mass="9242">MRLNFNGKGLSETPEVVFEIDNLIELSMYNNKINNDIQEIPSSVMDLECLEKLDLRWNKNLKFTQCLDDIEKKGCVVYK</sequence>
<gene>
    <name evidence="1" type="ORF">EX87_14705</name>
</gene>
<dbReference type="RefSeq" id="WP_031413916.1">
    <property type="nucleotide sequence ID" value="NZ_CP011074.1"/>
</dbReference>
<evidence type="ECO:0008006" key="2">
    <source>
        <dbReference type="Google" id="ProtNLM"/>
    </source>
</evidence>
<organism evidence="1">
    <name type="scientific">Brevibacillus laterosporus</name>
    <name type="common">Bacillus laterosporus</name>
    <dbReference type="NCBI Taxonomy" id="1465"/>
    <lineage>
        <taxon>Bacteria</taxon>
        <taxon>Bacillati</taxon>
        <taxon>Bacillota</taxon>
        <taxon>Bacilli</taxon>
        <taxon>Bacillales</taxon>
        <taxon>Paenibacillaceae</taxon>
        <taxon>Brevibacillus</taxon>
    </lineage>
</organism>
<protein>
    <recommendedName>
        <fullName evidence="2">Leucine-rich repeat domain-containing protein</fullName>
    </recommendedName>
</protein>
<reference evidence="1" key="1">
    <citation type="submission" date="2015-03" db="EMBL/GenBank/DDBJ databases">
        <title>MIGS Cultured Bacterial/Archaeal sample from Brevibacillus laterosporus.</title>
        <authorList>
            <person name="Zeng D."/>
            <person name="Zhu L."/>
            <person name="Dong G."/>
            <person name="Ye W."/>
            <person name="Ren D."/>
            <person name="Wu L."/>
            <person name="Xu J."/>
            <person name="Li G."/>
            <person name="Guo L."/>
        </authorList>
    </citation>
    <scope>NUCLEOTIDE SEQUENCE</scope>
    <source>
        <strain evidence="1">B9</strain>
    </source>
</reference>
<dbReference type="AlphaFoldDB" id="A0A0F7C0A3"/>
<dbReference type="InterPro" id="IPR032675">
    <property type="entry name" value="LRR_dom_sf"/>
</dbReference>
<dbReference type="EMBL" id="CP011074">
    <property type="protein sequence ID" value="AKF94739.1"/>
    <property type="molecule type" value="Genomic_DNA"/>
</dbReference>
<dbReference type="SUPFAM" id="SSF52047">
    <property type="entry name" value="RNI-like"/>
    <property type="match status" value="1"/>
</dbReference>
<proteinExistence type="predicted"/>
<evidence type="ECO:0000313" key="1">
    <source>
        <dbReference type="EMBL" id="AKF94739.1"/>
    </source>
</evidence>